<feature type="domain" description="Gram-positive cocci surface proteins LPxTG" evidence="8">
    <location>
        <begin position="368"/>
        <end position="402"/>
    </location>
</feature>
<evidence type="ECO:0000313" key="10">
    <source>
        <dbReference type="Proteomes" id="UP000243799"/>
    </source>
</evidence>
<keyword evidence="4" id="KW-0572">Peptidoglycan-anchor</keyword>
<feature type="transmembrane region" description="Helical" evidence="6">
    <location>
        <begin position="375"/>
        <end position="396"/>
    </location>
</feature>
<evidence type="ECO:0000256" key="6">
    <source>
        <dbReference type="SAM" id="Phobius"/>
    </source>
</evidence>
<keyword evidence="6" id="KW-0812">Transmembrane</keyword>
<evidence type="ECO:0000256" key="2">
    <source>
        <dbReference type="ARBA" id="ARBA00022525"/>
    </source>
</evidence>
<name>A0A1I0W0J5_9PSEU</name>
<feature type="chain" id="PRO_5017464877" evidence="7">
    <location>
        <begin position="31"/>
        <end position="402"/>
    </location>
</feature>
<evidence type="ECO:0000256" key="7">
    <source>
        <dbReference type="SAM" id="SignalP"/>
    </source>
</evidence>
<keyword evidence="6" id="KW-0472">Membrane</keyword>
<evidence type="ECO:0000256" key="5">
    <source>
        <dbReference type="SAM" id="MobiDB-lite"/>
    </source>
</evidence>
<gene>
    <name evidence="9" type="ORF">SAMN05216266_101650</name>
</gene>
<dbReference type="PROSITE" id="PS50847">
    <property type="entry name" value="GRAM_POS_ANCHORING"/>
    <property type="match status" value="1"/>
</dbReference>
<reference evidence="10" key="1">
    <citation type="submission" date="2016-10" db="EMBL/GenBank/DDBJ databases">
        <authorList>
            <person name="Varghese N."/>
            <person name="Submissions S."/>
        </authorList>
    </citation>
    <scope>NUCLEOTIDE SEQUENCE [LARGE SCALE GENOMIC DNA]</scope>
    <source>
        <strain evidence="10">CGMCC 4.3568</strain>
    </source>
</reference>
<dbReference type="InterPro" id="IPR019931">
    <property type="entry name" value="LPXTG_anchor"/>
</dbReference>
<feature type="signal peptide" evidence="7">
    <location>
        <begin position="1"/>
        <end position="30"/>
    </location>
</feature>
<evidence type="ECO:0000313" key="9">
    <source>
        <dbReference type="EMBL" id="SFA82235.1"/>
    </source>
</evidence>
<keyword evidence="1" id="KW-0134">Cell wall</keyword>
<protein>
    <submittedName>
        <fullName evidence="9">LPXTG-motif cell wall anchor domain-containing protein/TQXA domain-containing protein</fullName>
    </submittedName>
</protein>
<organism evidence="9 10">
    <name type="scientific">Amycolatopsis marina</name>
    <dbReference type="NCBI Taxonomy" id="490629"/>
    <lineage>
        <taxon>Bacteria</taxon>
        <taxon>Bacillati</taxon>
        <taxon>Actinomycetota</taxon>
        <taxon>Actinomycetes</taxon>
        <taxon>Pseudonocardiales</taxon>
        <taxon>Pseudonocardiaceae</taxon>
        <taxon>Amycolatopsis</taxon>
    </lineage>
</organism>
<dbReference type="EMBL" id="FOKG01000001">
    <property type="protein sequence ID" value="SFA82235.1"/>
    <property type="molecule type" value="Genomic_DNA"/>
</dbReference>
<dbReference type="Gene3D" id="1.10.150.480">
    <property type="match status" value="1"/>
</dbReference>
<accession>A0A1I0W0J5</accession>
<dbReference type="Proteomes" id="UP000243799">
    <property type="component" value="Unassembled WGS sequence"/>
</dbReference>
<dbReference type="Pfam" id="PF08341">
    <property type="entry name" value="TED"/>
    <property type="match status" value="1"/>
</dbReference>
<feature type="region of interest" description="Disordered" evidence="5">
    <location>
        <begin position="327"/>
        <end position="365"/>
    </location>
</feature>
<sequence>MRGKKILARTGAAVLGASMALMSGALPAGADQAQGKLDTDAGVSGFKVNVEGMKNLSTTLFGLRLEGGDLLKTYCVQIEVDIRDEDKDLVRGEVPWDEFPYEHSPFHKNREKINWVLHHGYPVVEADALEALLVKDGATFNDGLTVKEAITATQAAVWRFSDDKPLKKDDPLSGKDDAETEADVLAVYDYLTGEKNVGIGKEPTATLEVSPEEATGEAGSRIGPFTVSTTGEITEIVSELPEGVTLTDAEGAELNPEDVTDGTEVFFDVPDDAEEGSGSFELTVEAAVDTGRLFVAEDYKKRPSQSLIVASSEKTSLSAGAQANWKVAPPVETTPPPVETTAPPTSSEVAAPPTTEAPVNPQANEDDLAQTGFSAMTPLLLGGGLLLAGGATLLLLRRRNAA</sequence>
<dbReference type="InterPro" id="IPR023849">
    <property type="entry name" value="TQXA_dom"/>
</dbReference>
<dbReference type="InterPro" id="IPR013552">
    <property type="entry name" value="Thioester_dom"/>
</dbReference>
<keyword evidence="6" id="KW-1133">Transmembrane helix</keyword>
<evidence type="ECO:0000259" key="8">
    <source>
        <dbReference type="PROSITE" id="PS50847"/>
    </source>
</evidence>
<dbReference type="OrthoDB" id="2676146at2"/>
<dbReference type="NCBIfam" id="TIGR01167">
    <property type="entry name" value="LPXTG_anchor"/>
    <property type="match status" value="1"/>
</dbReference>
<evidence type="ECO:0000256" key="1">
    <source>
        <dbReference type="ARBA" id="ARBA00022512"/>
    </source>
</evidence>
<keyword evidence="3 7" id="KW-0732">Signal</keyword>
<keyword evidence="2" id="KW-0964">Secreted</keyword>
<dbReference type="STRING" id="490629.SAMN05216266_101650"/>
<evidence type="ECO:0000256" key="4">
    <source>
        <dbReference type="ARBA" id="ARBA00023088"/>
    </source>
</evidence>
<dbReference type="AlphaFoldDB" id="A0A1I0W0J5"/>
<evidence type="ECO:0000256" key="3">
    <source>
        <dbReference type="ARBA" id="ARBA00022729"/>
    </source>
</evidence>
<dbReference type="RefSeq" id="WP_091669043.1">
    <property type="nucleotide sequence ID" value="NZ_FOKG01000001.1"/>
</dbReference>
<dbReference type="NCBIfam" id="TIGR03934">
    <property type="entry name" value="TQXA_dom"/>
    <property type="match status" value="1"/>
</dbReference>
<keyword evidence="10" id="KW-1185">Reference proteome</keyword>
<proteinExistence type="predicted"/>